<dbReference type="PANTHER" id="PTHR23531">
    <property type="entry name" value="QUINOLENE RESISTANCE PROTEIN NORA"/>
    <property type="match status" value="1"/>
</dbReference>
<feature type="domain" description="Major facilitator superfamily (MFS) profile" evidence="7">
    <location>
        <begin position="21"/>
        <end position="392"/>
    </location>
</feature>
<dbReference type="InterPro" id="IPR011701">
    <property type="entry name" value="MFS"/>
</dbReference>
<comment type="subcellular location">
    <subcellularLocation>
        <location evidence="1">Cell membrane</location>
        <topology evidence="1">Multi-pass membrane protein</topology>
    </subcellularLocation>
</comment>
<evidence type="ECO:0000256" key="6">
    <source>
        <dbReference type="SAM" id="Phobius"/>
    </source>
</evidence>
<dbReference type="InterPro" id="IPR036259">
    <property type="entry name" value="MFS_trans_sf"/>
</dbReference>
<protein>
    <submittedName>
        <fullName evidence="8">Major facilitator family transporter</fullName>
    </submittedName>
</protein>
<dbReference type="GO" id="GO:0022857">
    <property type="term" value="F:transmembrane transporter activity"/>
    <property type="evidence" value="ECO:0007669"/>
    <property type="project" value="InterPro"/>
</dbReference>
<accession>A0A2L2XMD4</accession>
<evidence type="ECO:0000256" key="4">
    <source>
        <dbReference type="ARBA" id="ARBA00022989"/>
    </source>
</evidence>
<feature type="transmembrane region" description="Helical" evidence="6">
    <location>
        <begin position="246"/>
        <end position="266"/>
    </location>
</feature>
<dbReference type="EMBL" id="BFAV01000157">
    <property type="protein sequence ID" value="GBF35111.1"/>
    <property type="molecule type" value="Genomic_DNA"/>
</dbReference>
<feature type="transmembrane region" description="Helical" evidence="6">
    <location>
        <begin position="341"/>
        <end position="361"/>
    </location>
</feature>
<dbReference type="AlphaFoldDB" id="A0A2L2XMD4"/>
<dbReference type="InterPro" id="IPR052714">
    <property type="entry name" value="MFS_Exporter"/>
</dbReference>
<dbReference type="PANTHER" id="PTHR23531:SF1">
    <property type="entry name" value="QUINOLENE RESISTANCE PROTEIN NORA"/>
    <property type="match status" value="1"/>
</dbReference>
<evidence type="ECO:0000313" key="8">
    <source>
        <dbReference type="EMBL" id="GBF35111.1"/>
    </source>
</evidence>
<evidence type="ECO:0000256" key="1">
    <source>
        <dbReference type="ARBA" id="ARBA00004651"/>
    </source>
</evidence>
<feature type="transmembrane region" description="Helical" evidence="6">
    <location>
        <begin position="86"/>
        <end position="106"/>
    </location>
</feature>
<keyword evidence="9" id="KW-1185">Reference proteome</keyword>
<dbReference type="PROSITE" id="PS50850">
    <property type="entry name" value="MFS"/>
    <property type="match status" value="1"/>
</dbReference>
<feature type="transmembrane region" description="Helical" evidence="6">
    <location>
        <begin position="20"/>
        <end position="40"/>
    </location>
</feature>
<dbReference type="Gene3D" id="1.20.1250.20">
    <property type="entry name" value="MFS general substrate transporter like domains"/>
    <property type="match status" value="2"/>
</dbReference>
<feature type="transmembrane region" description="Helical" evidence="6">
    <location>
        <begin position="145"/>
        <end position="167"/>
    </location>
</feature>
<reference evidence="9" key="1">
    <citation type="submission" date="2018-02" db="EMBL/GenBank/DDBJ databases">
        <title>Genome sequence of Desulfocucumis palustris strain NAW-5.</title>
        <authorList>
            <person name="Watanabe M."/>
            <person name="Kojima H."/>
            <person name="Fukui M."/>
        </authorList>
    </citation>
    <scope>NUCLEOTIDE SEQUENCE [LARGE SCALE GENOMIC DNA]</scope>
    <source>
        <strain evidence="9">NAW-5</strain>
    </source>
</reference>
<dbReference type="SUPFAM" id="SSF103473">
    <property type="entry name" value="MFS general substrate transporter"/>
    <property type="match status" value="1"/>
</dbReference>
<dbReference type="Pfam" id="PF07690">
    <property type="entry name" value="MFS_1"/>
    <property type="match status" value="1"/>
</dbReference>
<evidence type="ECO:0000256" key="2">
    <source>
        <dbReference type="ARBA" id="ARBA00022448"/>
    </source>
</evidence>
<name>A0A2L2XMD4_9FIRM</name>
<dbReference type="InterPro" id="IPR005829">
    <property type="entry name" value="Sugar_transporter_CS"/>
</dbReference>
<feature type="transmembrane region" description="Helical" evidence="6">
    <location>
        <begin position="55"/>
        <end position="74"/>
    </location>
</feature>
<gene>
    <name evidence="8" type="ORF">DCCM_4234</name>
</gene>
<proteinExistence type="predicted"/>
<comment type="caution">
    <text evidence="8">The sequence shown here is derived from an EMBL/GenBank/DDBJ whole genome shotgun (WGS) entry which is preliminary data.</text>
</comment>
<evidence type="ECO:0000256" key="3">
    <source>
        <dbReference type="ARBA" id="ARBA00022692"/>
    </source>
</evidence>
<feature type="transmembrane region" description="Helical" evidence="6">
    <location>
        <begin position="173"/>
        <end position="194"/>
    </location>
</feature>
<dbReference type="CDD" id="cd17489">
    <property type="entry name" value="MFS_YfcJ_like"/>
    <property type="match status" value="1"/>
</dbReference>
<evidence type="ECO:0000313" key="9">
    <source>
        <dbReference type="Proteomes" id="UP000239549"/>
    </source>
</evidence>
<keyword evidence="4 6" id="KW-1133">Transmembrane helix</keyword>
<dbReference type="Proteomes" id="UP000239549">
    <property type="component" value="Unassembled WGS sequence"/>
</dbReference>
<dbReference type="RefSeq" id="WP_104373232.1">
    <property type="nucleotide sequence ID" value="NZ_BFAV01000157.1"/>
</dbReference>
<dbReference type="GO" id="GO:0005886">
    <property type="term" value="C:plasma membrane"/>
    <property type="evidence" value="ECO:0007669"/>
    <property type="project" value="UniProtKB-SubCell"/>
</dbReference>
<sequence length="398" mass="42569">MPVMQREKNITAAKPKLWTLDFVLICLSSLTVCLAFHSLIPTLPMYIQEHGGSKSMAGLAMAALTVAAVIIRPVSGWALDRYGRRVILIAGLLTFLLPSLVYTLMLPIIPLLFFRFLQGFGWGIGTTSQGTVASDIIPGSRLGEGLGFFSLAVSISLATAPAIGLWLVNRFSFHALFLAGALLTTISMALGLLIKYPARKAPEQAAKPVIIEKQALGPSLVMLLTTTTYSSLLSFLALFVQQKGMTTAGLFFTVVAVTTFISRPLAGTIVDRKGRGGYDLTVFAGLFAIIAAMIIIARTSSPGHLIAGGLLFGIGFGSVQPSMLALCINSVPLHRRGAANATYWTAFDTGVAFGSVFWGVLANYSGYAVMYYLNIIPPLLALPVYLWNKKSKLKPGAD</sequence>
<evidence type="ECO:0000256" key="5">
    <source>
        <dbReference type="ARBA" id="ARBA00023136"/>
    </source>
</evidence>
<feature type="transmembrane region" description="Helical" evidence="6">
    <location>
        <begin position="305"/>
        <end position="329"/>
    </location>
</feature>
<keyword evidence="2" id="KW-0813">Transport</keyword>
<evidence type="ECO:0000259" key="7">
    <source>
        <dbReference type="PROSITE" id="PS50850"/>
    </source>
</evidence>
<keyword evidence="3 6" id="KW-0812">Transmembrane</keyword>
<organism evidence="8 9">
    <name type="scientific">Desulfocucumis palustris</name>
    <dbReference type="NCBI Taxonomy" id="1898651"/>
    <lineage>
        <taxon>Bacteria</taxon>
        <taxon>Bacillati</taxon>
        <taxon>Bacillota</taxon>
        <taxon>Clostridia</taxon>
        <taxon>Eubacteriales</taxon>
        <taxon>Desulfocucumaceae</taxon>
        <taxon>Desulfocucumis</taxon>
    </lineage>
</organism>
<dbReference type="InterPro" id="IPR020846">
    <property type="entry name" value="MFS_dom"/>
</dbReference>
<dbReference type="PROSITE" id="PS00216">
    <property type="entry name" value="SUGAR_TRANSPORT_1"/>
    <property type="match status" value="1"/>
</dbReference>
<feature type="transmembrane region" description="Helical" evidence="6">
    <location>
        <begin position="367"/>
        <end position="387"/>
    </location>
</feature>
<keyword evidence="5 6" id="KW-0472">Membrane</keyword>
<feature type="transmembrane region" description="Helical" evidence="6">
    <location>
        <begin position="278"/>
        <end position="299"/>
    </location>
</feature>
<dbReference type="OrthoDB" id="9793283at2"/>